<dbReference type="AlphaFoldDB" id="A0A9X1Z961"/>
<evidence type="ECO:0000313" key="3">
    <source>
        <dbReference type="EMBL" id="MCL1107644.1"/>
    </source>
</evidence>
<dbReference type="Gene3D" id="2.60.40.10">
    <property type="entry name" value="Immunoglobulins"/>
    <property type="match status" value="1"/>
</dbReference>
<dbReference type="Proteomes" id="UP001139408">
    <property type="component" value="Unassembled WGS sequence"/>
</dbReference>
<feature type="region of interest" description="Disordered" evidence="1">
    <location>
        <begin position="1113"/>
        <end position="1132"/>
    </location>
</feature>
<organism evidence="3 4">
    <name type="scientific">Shewanella algicola</name>
    <dbReference type="NCBI Taxonomy" id="640633"/>
    <lineage>
        <taxon>Bacteria</taxon>
        <taxon>Pseudomonadati</taxon>
        <taxon>Pseudomonadota</taxon>
        <taxon>Gammaproteobacteria</taxon>
        <taxon>Alteromonadales</taxon>
        <taxon>Shewanellaceae</taxon>
        <taxon>Shewanella</taxon>
    </lineage>
</organism>
<evidence type="ECO:0000256" key="1">
    <source>
        <dbReference type="SAM" id="MobiDB-lite"/>
    </source>
</evidence>
<evidence type="ECO:0000256" key="2">
    <source>
        <dbReference type="SAM" id="Phobius"/>
    </source>
</evidence>
<name>A0A9X1Z961_9GAMM</name>
<keyword evidence="2" id="KW-1133">Transmembrane helix</keyword>
<protein>
    <submittedName>
        <fullName evidence="3">Ig domain-containing protein</fullName>
    </submittedName>
</protein>
<feature type="transmembrane region" description="Helical" evidence="2">
    <location>
        <begin position="1131"/>
        <end position="1150"/>
    </location>
</feature>
<dbReference type="RefSeq" id="WP_188927066.1">
    <property type="nucleotide sequence ID" value="NZ_BMQI01000074.1"/>
</dbReference>
<keyword evidence="2" id="KW-0472">Membrane</keyword>
<reference evidence="3" key="1">
    <citation type="submission" date="2022-01" db="EMBL/GenBank/DDBJ databases">
        <title>Whole genome-based taxonomy of the Shewanellaceae.</title>
        <authorList>
            <person name="Martin-Rodriguez A.J."/>
        </authorList>
    </citation>
    <scope>NUCLEOTIDE SEQUENCE</scope>
    <source>
        <strain evidence="3">DSM 23803</strain>
    </source>
</reference>
<accession>A0A9X1Z961</accession>
<proteinExistence type="predicted"/>
<feature type="transmembrane region" description="Helical" evidence="2">
    <location>
        <begin position="12"/>
        <end position="35"/>
    </location>
</feature>
<gene>
    <name evidence="3" type="ORF">L2749_20780</name>
</gene>
<dbReference type="GO" id="GO:0016020">
    <property type="term" value="C:membrane"/>
    <property type="evidence" value="ECO:0007669"/>
    <property type="project" value="InterPro"/>
</dbReference>
<keyword evidence="2" id="KW-0812">Transmembrane</keyword>
<sequence>MKKDFLTTGLNFFIKKVLFFIYAICFFTSFSTMALDSNLNGIDVDVSKEYPDLISDRIEAFGYGKHPNLNNDSSNPTLYFYNIGNKIVYINKDDSNMYSLYSYDINTEKVENLFQNIRNIHGLPAKITALYLKPYSSNKILAKLHINDDNISNRYIVTDGTLSGTYEWDDEFGSINFGYDDINTMFTSFKWKSNSGIYYTIGNELFLKNNSSDTGIADNFTYSEIAHYELDGTLYFLPDFYPEHKEIDVNRYTPTLITTDEYFFLHNNNRIGSFSFEKGYQNYFYEDDIPSCKNNNKVGLDGVVSNITRHGDELFFSDIYSSNGESCIFAYNTKTKAFRFLNINNISDVPLIGSKIIGTSETGIVFQTLKDETSVLSAAIFKIDFSFQKLTKLYNRDNVFALAIEPIFNNGEHYYYYHYNKYFNDNILVRLNIFDFTYEVINNRIGVAEENTINEFRGGGFRDNNFQPQRIVNGELYFTYSLPYPGLYKINPTSKRTEVIDFAHGFNTNNVANIISVDETDKGWLVIQQKSDYHKTDDNRTFYEYELTFVGFDGLIEHISYLDSASTLEIPVIYRSNGESYITAGRDLYLIDIANFDIQKVASETYNQKTYKFKAIHDNYAFAESDSYPQEFIKVSLINDQVLNSYTGSDGEFKSCGNTFIIYEPNQQYEVKIIKGNTFETILKNIYPTDISFDATPSGFLYFISDNAVYRYNCNSNTEPEIIHNTVSGRNFRFFNNSFDQTKKEFHYSLDAPNGDWYQEVYTVSLPGNVSLNPAENISTPILNFNKSYGINSLYIIDHREVGVLKNGYYNKIDTSELNIISKYSGDKSFDFQGSSDDNRYLFGRVTYTYSEEYRGSIHYHFIIDSLEQEIYFFYEKIYTKIDSIIGSKLFLSIPNSDTKSSNEIKILDIACITNGQCDQITINRKPILSNGDELFFNTGDKIDFPFRAYDEDKDSLSYQLLNAPSWLTIDNNGIISGSIPDESVGVLDSISVEVSDGIETVTSTPFTFHILQKNRAPIWLATPEYRADFGNRTFRFGENTNFEFNLANLIYDIERDKIAYSINAPISGVSVSTEGLFKANITQAGKYYLTLTLKDAKGASSDIEVTLDVFNNSTTTTPETPNPEPESSSGSGGAINLVYLLLLLIVILIRRNAHYIKLKR</sequence>
<evidence type="ECO:0000313" key="4">
    <source>
        <dbReference type="Proteomes" id="UP001139408"/>
    </source>
</evidence>
<keyword evidence="4" id="KW-1185">Reference proteome</keyword>
<dbReference type="EMBL" id="JAKILJ010000074">
    <property type="protein sequence ID" value="MCL1107644.1"/>
    <property type="molecule type" value="Genomic_DNA"/>
</dbReference>
<dbReference type="Pfam" id="PF05345">
    <property type="entry name" value="He_PIG"/>
    <property type="match status" value="1"/>
</dbReference>
<dbReference type="InterPro" id="IPR013783">
    <property type="entry name" value="Ig-like_fold"/>
</dbReference>
<dbReference type="SUPFAM" id="SSF49313">
    <property type="entry name" value="Cadherin-like"/>
    <property type="match status" value="1"/>
</dbReference>
<comment type="caution">
    <text evidence="3">The sequence shown here is derived from an EMBL/GenBank/DDBJ whole genome shotgun (WGS) entry which is preliminary data.</text>
</comment>
<dbReference type="InterPro" id="IPR015919">
    <property type="entry name" value="Cadherin-like_sf"/>
</dbReference>
<dbReference type="GO" id="GO:0005509">
    <property type="term" value="F:calcium ion binding"/>
    <property type="evidence" value="ECO:0007669"/>
    <property type="project" value="InterPro"/>
</dbReference>